<name>A0A835SM02_CHLIN</name>
<protein>
    <submittedName>
        <fullName evidence="1">Uncharacterized protein</fullName>
    </submittedName>
</protein>
<keyword evidence="2" id="KW-1185">Reference proteome</keyword>
<accession>A0A835SM02</accession>
<dbReference type="Proteomes" id="UP000650467">
    <property type="component" value="Unassembled WGS sequence"/>
</dbReference>
<proteinExistence type="predicted"/>
<sequence>MLWVAPGGFSDLLEGCTKKKDLDLLVNSMRSVNPDTLRQLHEVFGGELMTLGPGMGGVAPPRSVHAAYNTKPTLSINYTLGLLEEKGRPLGTLLSVGTTTIWAEQQLAAIKCSLGTLRKRAR</sequence>
<evidence type="ECO:0000313" key="1">
    <source>
        <dbReference type="EMBL" id="KAG2422436.1"/>
    </source>
</evidence>
<gene>
    <name evidence="1" type="ORF">HXX76_016031</name>
</gene>
<evidence type="ECO:0000313" key="2">
    <source>
        <dbReference type="Proteomes" id="UP000650467"/>
    </source>
</evidence>
<dbReference type="AlphaFoldDB" id="A0A835SM02"/>
<reference evidence="1" key="1">
    <citation type="journal article" date="2020" name="bioRxiv">
        <title>Comparative genomics of Chlamydomonas.</title>
        <authorList>
            <person name="Craig R.J."/>
            <person name="Hasan A.R."/>
            <person name="Ness R.W."/>
            <person name="Keightley P.D."/>
        </authorList>
    </citation>
    <scope>NUCLEOTIDE SEQUENCE</scope>
    <source>
        <strain evidence="1">SAG 7.73</strain>
    </source>
</reference>
<dbReference type="EMBL" id="JAEHOC010000107">
    <property type="protein sequence ID" value="KAG2422436.1"/>
    <property type="molecule type" value="Genomic_DNA"/>
</dbReference>
<dbReference type="OrthoDB" id="558591at2759"/>
<comment type="caution">
    <text evidence="1">The sequence shown here is derived from an EMBL/GenBank/DDBJ whole genome shotgun (WGS) entry which is preliminary data.</text>
</comment>
<organism evidence="1 2">
    <name type="scientific">Chlamydomonas incerta</name>
    <dbReference type="NCBI Taxonomy" id="51695"/>
    <lineage>
        <taxon>Eukaryota</taxon>
        <taxon>Viridiplantae</taxon>
        <taxon>Chlorophyta</taxon>
        <taxon>core chlorophytes</taxon>
        <taxon>Chlorophyceae</taxon>
        <taxon>CS clade</taxon>
        <taxon>Chlamydomonadales</taxon>
        <taxon>Chlamydomonadaceae</taxon>
        <taxon>Chlamydomonas</taxon>
    </lineage>
</organism>